<feature type="coiled-coil region" evidence="1">
    <location>
        <begin position="17"/>
        <end position="44"/>
    </location>
</feature>
<comment type="caution">
    <text evidence="2">The sequence shown here is derived from an EMBL/GenBank/DDBJ whole genome shotgun (WGS) entry which is preliminary data.</text>
</comment>
<protein>
    <submittedName>
        <fullName evidence="2">Uncharacterized protein</fullName>
    </submittedName>
</protein>
<keyword evidence="1" id="KW-0175">Coiled coil</keyword>
<sequence>MLINNYKRSKVDWSSRFDKATNEMDEQKKKSALLEEQLTRIKEKYRLMETLLQRRDQALKSYGSEIEVLHQDIRYKNHMLRVNNDLIALLESENAKLQNNVADFAVTNEKWSKLYTTLEQEADCLLKDIRDVTFQARKRAKKVQEVESKLPPGETQKLLSDLAKELNHVGKFY</sequence>
<evidence type="ECO:0000313" key="3">
    <source>
        <dbReference type="Proteomes" id="UP001341840"/>
    </source>
</evidence>
<evidence type="ECO:0000256" key="1">
    <source>
        <dbReference type="SAM" id="Coils"/>
    </source>
</evidence>
<organism evidence="2 3">
    <name type="scientific">Stylosanthes scabra</name>
    <dbReference type="NCBI Taxonomy" id="79078"/>
    <lineage>
        <taxon>Eukaryota</taxon>
        <taxon>Viridiplantae</taxon>
        <taxon>Streptophyta</taxon>
        <taxon>Embryophyta</taxon>
        <taxon>Tracheophyta</taxon>
        <taxon>Spermatophyta</taxon>
        <taxon>Magnoliopsida</taxon>
        <taxon>eudicotyledons</taxon>
        <taxon>Gunneridae</taxon>
        <taxon>Pentapetalae</taxon>
        <taxon>rosids</taxon>
        <taxon>fabids</taxon>
        <taxon>Fabales</taxon>
        <taxon>Fabaceae</taxon>
        <taxon>Papilionoideae</taxon>
        <taxon>50 kb inversion clade</taxon>
        <taxon>dalbergioids sensu lato</taxon>
        <taxon>Dalbergieae</taxon>
        <taxon>Pterocarpus clade</taxon>
        <taxon>Stylosanthes</taxon>
    </lineage>
</organism>
<keyword evidence="3" id="KW-1185">Reference proteome</keyword>
<name>A0ABU6U794_9FABA</name>
<proteinExistence type="predicted"/>
<evidence type="ECO:0000313" key="2">
    <source>
        <dbReference type="EMBL" id="MED6156659.1"/>
    </source>
</evidence>
<feature type="coiled-coil region" evidence="1">
    <location>
        <begin position="80"/>
        <end position="107"/>
    </location>
</feature>
<reference evidence="2 3" key="1">
    <citation type="journal article" date="2023" name="Plants (Basel)">
        <title>Bridging the Gap: Combining Genomics and Transcriptomics Approaches to Understand Stylosanthes scabra, an Orphan Legume from the Brazilian Caatinga.</title>
        <authorList>
            <person name="Ferreira-Neto J.R.C."/>
            <person name="da Silva M.D."/>
            <person name="Binneck E."/>
            <person name="de Melo N.F."/>
            <person name="da Silva R.H."/>
            <person name="de Melo A.L.T.M."/>
            <person name="Pandolfi V."/>
            <person name="Bustamante F.O."/>
            <person name="Brasileiro-Vidal A.C."/>
            <person name="Benko-Iseppon A.M."/>
        </authorList>
    </citation>
    <scope>NUCLEOTIDE SEQUENCE [LARGE SCALE GENOMIC DNA]</scope>
    <source>
        <tissue evidence="2">Leaves</tissue>
    </source>
</reference>
<dbReference type="EMBL" id="JASCZI010120875">
    <property type="protein sequence ID" value="MED6156659.1"/>
    <property type="molecule type" value="Genomic_DNA"/>
</dbReference>
<gene>
    <name evidence="2" type="ORF">PIB30_016396</name>
</gene>
<dbReference type="Proteomes" id="UP001341840">
    <property type="component" value="Unassembled WGS sequence"/>
</dbReference>
<accession>A0ABU6U794</accession>